<gene>
    <name evidence="1" type="ORF">D8872_10000</name>
</gene>
<reference evidence="1 2" key="1">
    <citation type="submission" date="2018-11" db="EMBL/GenBank/DDBJ databases">
        <title>Species Designations Belie Phenotypic and Genotypic Heterogeneity in Oral Streptococci.</title>
        <authorList>
            <person name="Velsko I."/>
        </authorList>
    </citation>
    <scope>NUCLEOTIDE SEQUENCE [LARGE SCALE GENOMIC DNA]</scope>
    <source>
        <strain evidence="1 2">BCC51</strain>
    </source>
</reference>
<sequence>MANLIDANYERQLVRCDFENEYFEGDHRSDKLFIYGKGQLNLSSDLLLHHSPSDYFIYKTDEYDFDASNYSEHLNITNVDHYGGSFSFSGILKTYNGADYIEFGEAELCNEIHYYSIEYDSDVWCKYVLESYRFYTVSSFQTAYLMLFISLDSLIELIVAELLDFYQHEFQEQAIFDMKNYIYQDKYPVTEFINKFLIEDPLNKILIQLDNKKRKLIEQKLDQILELCTDFSKKQRGKVIKTLTFFEKVRNTLAHGNTINIKELKEEFAIAQKYIVYDEIKFDKLFIGLLIEIMKLLKNICCNIDVFEYKKTGISKIWRLIQ</sequence>
<name>A0A3R9IIX1_STRCR</name>
<proteinExistence type="predicted"/>
<evidence type="ECO:0000313" key="1">
    <source>
        <dbReference type="EMBL" id="RSI40500.1"/>
    </source>
</evidence>
<evidence type="ECO:0000313" key="2">
    <source>
        <dbReference type="Proteomes" id="UP000282617"/>
    </source>
</evidence>
<evidence type="ECO:0008006" key="3">
    <source>
        <dbReference type="Google" id="ProtNLM"/>
    </source>
</evidence>
<organism evidence="1 2">
    <name type="scientific">Streptococcus cristatus</name>
    <dbReference type="NCBI Taxonomy" id="45634"/>
    <lineage>
        <taxon>Bacteria</taxon>
        <taxon>Bacillati</taxon>
        <taxon>Bacillota</taxon>
        <taxon>Bacilli</taxon>
        <taxon>Lactobacillales</taxon>
        <taxon>Streptococcaceae</taxon>
        <taxon>Streptococcus</taxon>
    </lineage>
</organism>
<protein>
    <recommendedName>
        <fullName evidence="3">ApeA N-terminal domain-containing protein</fullName>
    </recommendedName>
</protein>
<accession>A0A3R9IIX1</accession>
<dbReference type="EMBL" id="RJNA01000032">
    <property type="protein sequence ID" value="RSI40500.1"/>
    <property type="molecule type" value="Genomic_DNA"/>
</dbReference>
<dbReference type="Proteomes" id="UP000282617">
    <property type="component" value="Unassembled WGS sequence"/>
</dbReference>
<dbReference type="AlphaFoldDB" id="A0A3R9IIX1"/>
<comment type="caution">
    <text evidence="1">The sequence shown here is derived from an EMBL/GenBank/DDBJ whole genome shotgun (WGS) entry which is preliminary data.</text>
</comment>